<keyword evidence="1" id="KW-0472">Membrane</keyword>
<dbReference type="Proteomes" id="UP001215151">
    <property type="component" value="Unassembled WGS sequence"/>
</dbReference>
<name>A0AAD7U1X2_9APHY</name>
<sequence length="477" mass="52237">MNPNPQNLFAAAAQPMDTTKGPVPEPVVAQDVPPSYYAVYVPLDGPGVISLDRPRNVRRRRFWYFTACALLLLVFWRPLVYAVAKMFVKLTTKPGPGPFKDISRPHLPASDPSQCVGHVDWTPDPDGGHGLWPLHATTSLRFPVDANELFFLAQGSLSHGAFEVSQFHDVGTDAVVDIEVWYKNEDALGDATVCRLHPSASEHGLGIFTPRWEHPHRDLQLHFHVHLRLPASSSGSALSVNKLSTNLPLFSHHFSELADKVLFKSIDLRSTNAPMTADSLNANVASLRAVNGKIEGSFTSSTTLDLTTDNAPIRVHVNLINKDERDGTVLRMNSRNGDIKANVDLETAGDHLDLNGGAFRVEAMTYNAPVELAFINAPAHSLLNASAVSSNAPVRVLAHPTFEGTFELHSSWYTPPSLIQNKTVEDPLGWGRKRDTQITRMEKGAIRGKTAWTPAHPDAKNGHIGLETTNSRGVLVL</sequence>
<reference evidence="2" key="1">
    <citation type="submission" date="2022-11" db="EMBL/GenBank/DDBJ databases">
        <title>Genome Sequence of Cubamyces cubensis.</title>
        <authorList>
            <person name="Buettner E."/>
        </authorList>
    </citation>
    <scope>NUCLEOTIDE SEQUENCE</scope>
    <source>
        <strain evidence="2">MPL-01</strain>
    </source>
</reference>
<proteinExistence type="predicted"/>
<dbReference type="AlphaFoldDB" id="A0AAD7U1X2"/>
<gene>
    <name evidence="2" type="ORF">ONZ51_g2469</name>
</gene>
<comment type="caution">
    <text evidence="2">The sequence shown here is derived from an EMBL/GenBank/DDBJ whole genome shotgun (WGS) entry which is preliminary data.</text>
</comment>
<keyword evidence="3" id="KW-1185">Reference proteome</keyword>
<dbReference type="EMBL" id="JAPEVG010000039">
    <property type="protein sequence ID" value="KAJ8490152.1"/>
    <property type="molecule type" value="Genomic_DNA"/>
</dbReference>
<keyword evidence="1" id="KW-1133">Transmembrane helix</keyword>
<evidence type="ECO:0000313" key="3">
    <source>
        <dbReference type="Proteomes" id="UP001215151"/>
    </source>
</evidence>
<accession>A0AAD7U1X2</accession>
<evidence type="ECO:0000313" key="2">
    <source>
        <dbReference type="EMBL" id="KAJ8490152.1"/>
    </source>
</evidence>
<evidence type="ECO:0000256" key="1">
    <source>
        <dbReference type="SAM" id="Phobius"/>
    </source>
</evidence>
<organism evidence="2 3">
    <name type="scientific">Trametes cubensis</name>
    <dbReference type="NCBI Taxonomy" id="1111947"/>
    <lineage>
        <taxon>Eukaryota</taxon>
        <taxon>Fungi</taxon>
        <taxon>Dikarya</taxon>
        <taxon>Basidiomycota</taxon>
        <taxon>Agaricomycotina</taxon>
        <taxon>Agaricomycetes</taxon>
        <taxon>Polyporales</taxon>
        <taxon>Polyporaceae</taxon>
        <taxon>Trametes</taxon>
    </lineage>
</organism>
<protein>
    <submittedName>
        <fullName evidence="2">Uncharacterized protein</fullName>
    </submittedName>
</protein>
<keyword evidence="1" id="KW-0812">Transmembrane</keyword>
<feature type="transmembrane region" description="Helical" evidence="1">
    <location>
        <begin position="62"/>
        <end position="84"/>
    </location>
</feature>